<evidence type="ECO:0000256" key="5">
    <source>
        <dbReference type="SAM" id="MobiDB-lite"/>
    </source>
</evidence>
<dbReference type="InterPro" id="IPR008972">
    <property type="entry name" value="Cupredoxin"/>
</dbReference>
<feature type="transmembrane region" description="Helical" evidence="6">
    <location>
        <begin position="782"/>
        <end position="804"/>
    </location>
</feature>
<evidence type="ECO:0000259" key="10">
    <source>
        <dbReference type="Pfam" id="PF07732"/>
    </source>
</evidence>
<dbReference type="SUPFAM" id="SSF49503">
    <property type="entry name" value="Cupredoxins"/>
    <property type="match status" value="3"/>
</dbReference>
<comment type="similarity">
    <text evidence="1">Belongs to the multicopper oxidase family.</text>
</comment>
<dbReference type="InterPro" id="IPR011706">
    <property type="entry name" value="Cu-oxidase_C"/>
</dbReference>
<keyword evidence="2" id="KW-0479">Metal-binding</keyword>
<evidence type="ECO:0000256" key="2">
    <source>
        <dbReference type="ARBA" id="ARBA00022723"/>
    </source>
</evidence>
<keyword evidence="6" id="KW-0812">Transmembrane</keyword>
<evidence type="ECO:0000256" key="6">
    <source>
        <dbReference type="SAM" id="Phobius"/>
    </source>
</evidence>
<gene>
    <name evidence="11" type="ORF">FSP39_019380</name>
</gene>
<evidence type="ECO:0000256" key="4">
    <source>
        <dbReference type="ARBA" id="ARBA00023008"/>
    </source>
</evidence>
<feature type="chain" id="PRO_5041634141" evidence="7">
    <location>
        <begin position="19"/>
        <end position="834"/>
    </location>
</feature>
<dbReference type="GO" id="GO:0016491">
    <property type="term" value="F:oxidoreductase activity"/>
    <property type="evidence" value="ECO:0007669"/>
    <property type="project" value="UniProtKB-KW"/>
</dbReference>
<dbReference type="Proteomes" id="UP001186944">
    <property type="component" value="Unassembled WGS sequence"/>
</dbReference>
<dbReference type="CDD" id="cd13884">
    <property type="entry name" value="CuRO_2_tcLCC_insect_like"/>
    <property type="match status" value="1"/>
</dbReference>
<evidence type="ECO:0000256" key="7">
    <source>
        <dbReference type="SAM" id="SignalP"/>
    </source>
</evidence>
<feature type="domain" description="Plastocyanin-like" evidence="8">
    <location>
        <begin position="282"/>
        <end position="414"/>
    </location>
</feature>
<comment type="caution">
    <text evidence="11">The sequence shown here is derived from an EMBL/GenBank/DDBJ whole genome shotgun (WGS) entry which is preliminary data.</text>
</comment>
<proteinExistence type="inferred from homology"/>
<protein>
    <submittedName>
        <fullName evidence="11">Uncharacterized protein</fullName>
    </submittedName>
</protein>
<dbReference type="GO" id="GO:0005507">
    <property type="term" value="F:copper ion binding"/>
    <property type="evidence" value="ECO:0007669"/>
    <property type="project" value="InterPro"/>
</dbReference>
<dbReference type="PROSITE" id="PS00079">
    <property type="entry name" value="MULTICOPPER_OXIDASE1"/>
    <property type="match status" value="1"/>
</dbReference>
<keyword evidence="6" id="KW-0472">Membrane</keyword>
<dbReference type="InterPro" id="IPR011707">
    <property type="entry name" value="Cu-oxidase-like_N"/>
</dbReference>
<dbReference type="EMBL" id="VSWD01000005">
    <property type="protein sequence ID" value="KAK3103455.1"/>
    <property type="molecule type" value="Genomic_DNA"/>
</dbReference>
<dbReference type="Gene3D" id="2.60.40.420">
    <property type="entry name" value="Cupredoxins - blue copper proteins"/>
    <property type="match status" value="3"/>
</dbReference>
<dbReference type="InterPro" id="IPR033138">
    <property type="entry name" value="Cu_oxidase_CS"/>
</dbReference>
<dbReference type="PANTHER" id="PTHR11709:SF394">
    <property type="entry name" value="FI03373P-RELATED"/>
    <property type="match status" value="1"/>
</dbReference>
<evidence type="ECO:0000256" key="3">
    <source>
        <dbReference type="ARBA" id="ARBA00023002"/>
    </source>
</evidence>
<dbReference type="CDD" id="cd13905">
    <property type="entry name" value="CuRO_3_tcLLC2_insect_like"/>
    <property type="match status" value="1"/>
</dbReference>
<feature type="region of interest" description="Disordered" evidence="5">
    <location>
        <begin position="715"/>
        <end position="741"/>
    </location>
</feature>
<dbReference type="AlphaFoldDB" id="A0AA89C0I6"/>
<evidence type="ECO:0000313" key="11">
    <source>
        <dbReference type="EMBL" id="KAK3103455.1"/>
    </source>
</evidence>
<evidence type="ECO:0000313" key="12">
    <source>
        <dbReference type="Proteomes" id="UP001186944"/>
    </source>
</evidence>
<accession>A0AA89C0I6</accession>
<sequence>MELLCKLFLISLFSSVICKFDHKVQPKCAPVDKECEYEFEVSYMETMVSYFEKFRRAAPVVYRDKMFYRRNSFSCELLTRLTKEDRMMTEELNDIHVLIIRTANCFRFFNASVTGVAWRVIGDQQHSKRTWGRISKKIAVNVNNQMRNEGLSIHWHGMVQKDTPWMDGASMLTQCPINFMEEFQYRFKADPSGTHWYHSHHGTTRTDGVMGPLIVLPKPGNERKDIPSVSGDYIMMIQDWSRNLSSQDINVQQYWSLTKFANGYNSSNCFSIARAPDQQSIGFTPFHSGLINGKGHFYPNNDGVPDIPELPLETFIVKHDSYYRFRVINAALSYPFRVSIDNHKLTLIATDGYDTEPFETDSVVLYGGERFDILIKADAPVGNYWIRAQTLSTKDKNGRPIVPGETRAVLRYDDAPETLPESERKTCTRGRPCKVVNCGFKKFPTRDNLECIPVTALKSTKELLKKYPVPDKKDGKRHKEVFFNFHFASNGQVPYSAAINSRKFRFPNCPPQVTYKPGSLMCFDDCTNHDCGVWCKCTHTKKLVLNQSIQFVMMNDDDLQGGMSHPIHIHGHGFHVMKIGFAETDEETGAITGSNPDILCQGKDCGHPKWRRKSWEDFNVPDINMENPPIKDTVLVPRKGYVVLRFPSDNPGYWYMHCHVESHQIEGMTVILKEGLHSEMALPPPNFPLCRNFKLSSEQFEKTLKEAKELRKRLYDGSSSNDNTEIESPQTESASDIKPKLPSRTNFISAEILDAPQTKNIKDTNIIIEDDNIHMKIGKGTFVTVVLCMFSVILVLFGVIVWLYKSRNKGCEEPMLQNTPQTYYGSVSPQHQKT</sequence>
<evidence type="ECO:0000256" key="1">
    <source>
        <dbReference type="ARBA" id="ARBA00010609"/>
    </source>
</evidence>
<dbReference type="PROSITE" id="PS00080">
    <property type="entry name" value="MULTICOPPER_OXIDASE2"/>
    <property type="match status" value="1"/>
</dbReference>
<feature type="compositionally biased region" description="Polar residues" evidence="5">
    <location>
        <begin position="717"/>
        <end position="734"/>
    </location>
</feature>
<dbReference type="Pfam" id="PF00394">
    <property type="entry name" value="Cu-oxidase"/>
    <property type="match status" value="1"/>
</dbReference>
<keyword evidence="4" id="KW-0186">Copper</keyword>
<reference evidence="11" key="1">
    <citation type="submission" date="2019-08" db="EMBL/GenBank/DDBJ databases">
        <title>The improved chromosome-level genome for the pearl oyster Pinctada fucata martensii using PacBio sequencing and Hi-C.</title>
        <authorList>
            <person name="Zheng Z."/>
        </authorList>
    </citation>
    <scope>NUCLEOTIDE SEQUENCE</scope>
    <source>
        <strain evidence="11">ZZ-2019</strain>
        <tissue evidence="11">Adductor muscle</tissue>
    </source>
</reference>
<feature type="signal peptide" evidence="7">
    <location>
        <begin position="1"/>
        <end position="18"/>
    </location>
</feature>
<dbReference type="InterPro" id="IPR001117">
    <property type="entry name" value="Cu-oxidase_2nd"/>
</dbReference>
<dbReference type="PANTHER" id="PTHR11709">
    <property type="entry name" value="MULTI-COPPER OXIDASE"/>
    <property type="match status" value="1"/>
</dbReference>
<dbReference type="InterPro" id="IPR045087">
    <property type="entry name" value="Cu-oxidase_fam"/>
</dbReference>
<dbReference type="Pfam" id="PF07731">
    <property type="entry name" value="Cu-oxidase_2"/>
    <property type="match status" value="1"/>
</dbReference>
<keyword evidence="3" id="KW-0560">Oxidoreductase</keyword>
<keyword evidence="12" id="KW-1185">Reference proteome</keyword>
<evidence type="ECO:0000259" key="8">
    <source>
        <dbReference type="Pfam" id="PF00394"/>
    </source>
</evidence>
<keyword evidence="6" id="KW-1133">Transmembrane helix</keyword>
<feature type="domain" description="Plastocyanin-like" evidence="10">
    <location>
        <begin position="136"/>
        <end position="218"/>
    </location>
</feature>
<evidence type="ECO:0000259" key="9">
    <source>
        <dbReference type="Pfam" id="PF07731"/>
    </source>
</evidence>
<feature type="domain" description="Plastocyanin-like" evidence="9">
    <location>
        <begin position="530"/>
        <end position="673"/>
    </location>
</feature>
<dbReference type="GO" id="GO:0006826">
    <property type="term" value="P:iron ion transport"/>
    <property type="evidence" value="ECO:0007669"/>
    <property type="project" value="TreeGrafter"/>
</dbReference>
<organism evidence="11 12">
    <name type="scientific">Pinctada imbricata</name>
    <name type="common">Atlantic pearl-oyster</name>
    <name type="synonym">Pinctada martensii</name>
    <dbReference type="NCBI Taxonomy" id="66713"/>
    <lineage>
        <taxon>Eukaryota</taxon>
        <taxon>Metazoa</taxon>
        <taxon>Spiralia</taxon>
        <taxon>Lophotrochozoa</taxon>
        <taxon>Mollusca</taxon>
        <taxon>Bivalvia</taxon>
        <taxon>Autobranchia</taxon>
        <taxon>Pteriomorphia</taxon>
        <taxon>Pterioida</taxon>
        <taxon>Pterioidea</taxon>
        <taxon>Pteriidae</taxon>
        <taxon>Pinctada</taxon>
    </lineage>
</organism>
<dbReference type="Pfam" id="PF07732">
    <property type="entry name" value="Cu-oxidase_3"/>
    <property type="match status" value="1"/>
</dbReference>
<keyword evidence="7" id="KW-0732">Signal</keyword>
<dbReference type="GO" id="GO:0005886">
    <property type="term" value="C:plasma membrane"/>
    <property type="evidence" value="ECO:0007669"/>
    <property type="project" value="TreeGrafter"/>
</dbReference>
<dbReference type="InterPro" id="IPR002355">
    <property type="entry name" value="Cu_oxidase_Cu_BS"/>
</dbReference>
<name>A0AA89C0I6_PINIB</name>
<dbReference type="FunFam" id="2.60.40.420:FF:000045">
    <property type="entry name" value="Laccase 2"/>
    <property type="match status" value="1"/>
</dbReference>